<evidence type="ECO:0000256" key="1">
    <source>
        <dbReference type="ARBA" id="ARBA00023015"/>
    </source>
</evidence>
<dbReference type="InterPro" id="IPR018060">
    <property type="entry name" value="HTH_AraC"/>
</dbReference>
<organism evidence="4 5">
    <name type="scientific">BD1-7 clade bacterium</name>
    <dbReference type="NCBI Taxonomy" id="2029982"/>
    <lineage>
        <taxon>Bacteria</taxon>
        <taxon>Pseudomonadati</taxon>
        <taxon>Pseudomonadota</taxon>
        <taxon>Gammaproteobacteria</taxon>
        <taxon>Cellvibrionales</taxon>
        <taxon>Spongiibacteraceae</taxon>
        <taxon>BD1-7 clade</taxon>
    </lineage>
</organism>
<evidence type="ECO:0000256" key="2">
    <source>
        <dbReference type="ARBA" id="ARBA00023163"/>
    </source>
</evidence>
<gene>
    <name evidence="4" type="ORF">OPDIPICF_00848</name>
</gene>
<feature type="domain" description="HTH araC/xylS-type" evidence="3">
    <location>
        <begin position="1"/>
        <end position="54"/>
    </location>
</feature>
<dbReference type="PROSITE" id="PS01124">
    <property type="entry name" value="HTH_ARAC_FAMILY_2"/>
    <property type="match status" value="1"/>
</dbReference>
<dbReference type="Gene3D" id="1.10.10.60">
    <property type="entry name" value="Homeodomain-like"/>
    <property type="match status" value="1"/>
</dbReference>
<sequence length="67" mass="7840">MIRMDKLILAIYQEHPDKIDWSSFASRFGFSDQSHMIRQLKKAIGTTPKGYLLKRHLLIDLFADFEG</sequence>
<dbReference type="GO" id="GO:0003700">
    <property type="term" value="F:DNA-binding transcription factor activity"/>
    <property type="evidence" value="ECO:0007669"/>
    <property type="project" value="InterPro"/>
</dbReference>
<dbReference type="AlphaFoldDB" id="A0A5S9PJJ0"/>
<dbReference type="EMBL" id="CACSIO010000012">
    <property type="protein sequence ID" value="CAA0104422.1"/>
    <property type="molecule type" value="Genomic_DNA"/>
</dbReference>
<evidence type="ECO:0000313" key="4">
    <source>
        <dbReference type="EMBL" id="CAA0104422.1"/>
    </source>
</evidence>
<evidence type="ECO:0000259" key="3">
    <source>
        <dbReference type="PROSITE" id="PS01124"/>
    </source>
</evidence>
<dbReference type="Pfam" id="PF00165">
    <property type="entry name" value="HTH_AraC"/>
    <property type="match status" value="1"/>
</dbReference>
<keyword evidence="5" id="KW-1185">Reference proteome</keyword>
<proteinExistence type="predicted"/>
<dbReference type="InterPro" id="IPR009057">
    <property type="entry name" value="Homeodomain-like_sf"/>
</dbReference>
<dbReference type="GO" id="GO:0043565">
    <property type="term" value="F:sequence-specific DNA binding"/>
    <property type="evidence" value="ECO:0007669"/>
    <property type="project" value="InterPro"/>
</dbReference>
<reference evidence="4 5" key="1">
    <citation type="submission" date="2019-11" db="EMBL/GenBank/DDBJ databases">
        <authorList>
            <person name="Holert J."/>
        </authorList>
    </citation>
    <scope>NUCLEOTIDE SEQUENCE [LARGE SCALE GENOMIC DNA]</scope>
    <source>
        <strain evidence="4">SB11_3</strain>
    </source>
</reference>
<dbReference type="SUPFAM" id="SSF46689">
    <property type="entry name" value="Homeodomain-like"/>
    <property type="match status" value="1"/>
</dbReference>
<name>A0A5S9PJJ0_9GAMM</name>
<evidence type="ECO:0000313" key="5">
    <source>
        <dbReference type="Proteomes" id="UP000441399"/>
    </source>
</evidence>
<keyword evidence="1" id="KW-0805">Transcription regulation</keyword>
<protein>
    <recommendedName>
        <fullName evidence="3">HTH araC/xylS-type domain-containing protein</fullName>
    </recommendedName>
</protein>
<accession>A0A5S9PJJ0</accession>
<dbReference type="Proteomes" id="UP000441399">
    <property type="component" value="Unassembled WGS sequence"/>
</dbReference>
<keyword evidence="2" id="KW-0804">Transcription</keyword>